<protein>
    <submittedName>
        <fullName evidence="2">Uncharacterized protein</fullName>
    </submittedName>
</protein>
<dbReference type="HOGENOM" id="CLU_2051344_0_0_1"/>
<feature type="region of interest" description="Disordered" evidence="1">
    <location>
        <begin position="30"/>
        <end position="52"/>
    </location>
</feature>
<name>A0A022VY00_TRIRU</name>
<evidence type="ECO:0000256" key="1">
    <source>
        <dbReference type="SAM" id="MobiDB-lite"/>
    </source>
</evidence>
<dbReference type="Proteomes" id="UP000023758">
    <property type="component" value="Unassembled WGS sequence"/>
</dbReference>
<evidence type="ECO:0000313" key="2">
    <source>
        <dbReference type="EMBL" id="EZF50583.1"/>
    </source>
</evidence>
<organism evidence="2">
    <name type="scientific">Trichophyton rubrum CBS 288.86</name>
    <dbReference type="NCBI Taxonomy" id="1215330"/>
    <lineage>
        <taxon>Eukaryota</taxon>
        <taxon>Fungi</taxon>
        <taxon>Dikarya</taxon>
        <taxon>Ascomycota</taxon>
        <taxon>Pezizomycotina</taxon>
        <taxon>Eurotiomycetes</taxon>
        <taxon>Eurotiomycetidae</taxon>
        <taxon>Onygenales</taxon>
        <taxon>Arthrodermataceae</taxon>
        <taxon>Trichophyton</taxon>
    </lineage>
</organism>
<gene>
    <name evidence="2" type="ORF">H103_06005</name>
</gene>
<proteinExistence type="predicted"/>
<sequence length="120" mass="13097">MFTHRLTFNTVSSKPTLESSVDVYCSSQHSLTATCPSPSHPRSRDYSLLPTAEDSKRAAAPMPLQSSTPGLTQPIATRSQYLPLQSNTAIKSSTLQTVCTMPFNPAAPANLVFFFFIPLF</sequence>
<reference evidence="2" key="1">
    <citation type="submission" date="2014-02" db="EMBL/GenBank/DDBJ databases">
        <title>The Genome Sequence of Trichophyton rubrum (morphotype fischeri) CBS 288.86.</title>
        <authorList>
            <consortium name="The Broad Institute Genomics Platform"/>
            <person name="Cuomo C.A."/>
            <person name="White T.C."/>
            <person name="Graser Y."/>
            <person name="Martinez-Rossi N."/>
            <person name="Heitman J."/>
            <person name="Young S.K."/>
            <person name="Zeng Q."/>
            <person name="Gargeya S."/>
            <person name="Abouelleil A."/>
            <person name="Alvarado L."/>
            <person name="Chapman S.B."/>
            <person name="Gainer-Dewar J."/>
            <person name="Goldberg J."/>
            <person name="Griggs A."/>
            <person name="Gujja S."/>
            <person name="Hansen M."/>
            <person name="Howarth C."/>
            <person name="Imamovic A."/>
            <person name="Larimer J."/>
            <person name="Martinez D."/>
            <person name="Murphy C."/>
            <person name="Pearson M.D."/>
            <person name="Persinoti G."/>
            <person name="Poon T."/>
            <person name="Priest M."/>
            <person name="Roberts A.D."/>
            <person name="Saif S."/>
            <person name="Shea T.D."/>
            <person name="Sykes S.N."/>
            <person name="Wortman J."/>
            <person name="Nusbaum C."/>
            <person name="Birren B."/>
        </authorList>
    </citation>
    <scope>NUCLEOTIDE SEQUENCE [LARGE SCALE GENOMIC DNA]</scope>
    <source>
        <strain evidence="2">CBS 288.86</strain>
    </source>
</reference>
<accession>A0A022VY00</accession>
<dbReference type="EMBL" id="KK207883">
    <property type="protein sequence ID" value="EZF50583.1"/>
    <property type="molecule type" value="Genomic_DNA"/>
</dbReference>
<dbReference type="AlphaFoldDB" id="A0A022VY00"/>